<protein>
    <submittedName>
        <fullName evidence="1">Uncharacterized protein</fullName>
    </submittedName>
</protein>
<keyword evidence="2" id="KW-1185">Reference proteome</keyword>
<evidence type="ECO:0000313" key="2">
    <source>
        <dbReference type="Proteomes" id="UP001497482"/>
    </source>
</evidence>
<dbReference type="EMBL" id="OZ035824">
    <property type="protein sequence ID" value="CAL1593155.1"/>
    <property type="molecule type" value="Genomic_DNA"/>
</dbReference>
<dbReference type="Proteomes" id="UP001497482">
    <property type="component" value="Chromosome 2"/>
</dbReference>
<organism evidence="1 2">
    <name type="scientific">Knipowitschia caucasica</name>
    <name type="common">Caucasian dwarf goby</name>
    <name type="synonym">Pomatoschistus caucasicus</name>
    <dbReference type="NCBI Taxonomy" id="637954"/>
    <lineage>
        <taxon>Eukaryota</taxon>
        <taxon>Metazoa</taxon>
        <taxon>Chordata</taxon>
        <taxon>Craniata</taxon>
        <taxon>Vertebrata</taxon>
        <taxon>Euteleostomi</taxon>
        <taxon>Actinopterygii</taxon>
        <taxon>Neopterygii</taxon>
        <taxon>Teleostei</taxon>
        <taxon>Neoteleostei</taxon>
        <taxon>Acanthomorphata</taxon>
        <taxon>Gobiaria</taxon>
        <taxon>Gobiiformes</taxon>
        <taxon>Gobioidei</taxon>
        <taxon>Gobiidae</taxon>
        <taxon>Gobiinae</taxon>
        <taxon>Knipowitschia</taxon>
    </lineage>
</organism>
<proteinExistence type="predicted"/>
<sequence>MLFSEISLAMFQVIDQSFIQRMLKRLKSGDTKKMASDCSCGGVRVMASLHDARPALVHSDQRCPRPPCLTYIHPLLLAEAE</sequence>
<reference evidence="1 2" key="1">
    <citation type="submission" date="2024-04" db="EMBL/GenBank/DDBJ databases">
        <authorList>
            <person name="Waldvogel A.-M."/>
            <person name="Schoenle A."/>
        </authorList>
    </citation>
    <scope>NUCLEOTIDE SEQUENCE [LARGE SCALE GENOMIC DNA]</scope>
</reference>
<dbReference type="AlphaFoldDB" id="A0AAV2KW42"/>
<gene>
    <name evidence="1" type="ORF">KC01_LOCUS22301</name>
</gene>
<name>A0AAV2KW42_KNICA</name>
<accession>A0AAV2KW42</accession>
<evidence type="ECO:0000313" key="1">
    <source>
        <dbReference type="EMBL" id="CAL1593155.1"/>
    </source>
</evidence>